<sequence>MEQKKRWTERLEIMDRRIIFLFVAAAVLYPFIKPFTVKLSVTQPVKDFYQRIEKLQPGSVILLSADWDPGSRAELYPVTIAVLEQLFTKNIRIIGLSLWPAGPKMLDDCFKEVLQNYNRKYGVDYINLGFKEGREVVMVAMGEKITQAFPEDFAQQPVNQFPIMKGIINYENFPLIISVSAGYPGTKEWVQQVQKRFKKDLISACAGVSSPEYYPYYESGQLLGLIGGLKAAAEYEILLNKPGRAVKAQGSQALGHYTIVAFIIFGNILYLINRRYLK</sequence>
<dbReference type="AlphaFoldDB" id="A0A1F7RR88"/>
<reference evidence="2 3" key="1">
    <citation type="journal article" date="2016" name="Nat. Commun.">
        <title>Thousands of microbial genomes shed light on interconnected biogeochemical processes in an aquifer system.</title>
        <authorList>
            <person name="Anantharaman K."/>
            <person name="Brown C.T."/>
            <person name="Hug L.A."/>
            <person name="Sharon I."/>
            <person name="Castelle C.J."/>
            <person name="Probst A.J."/>
            <person name="Thomas B.C."/>
            <person name="Singh A."/>
            <person name="Wilkins M.J."/>
            <person name="Karaoz U."/>
            <person name="Brodie E.L."/>
            <person name="Williams K.H."/>
            <person name="Hubbard S.S."/>
            <person name="Banfield J.F."/>
        </authorList>
    </citation>
    <scope>NUCLEOTIDE SEQUENCE [LARGE SCALE GENOMIC DNA]</scope>
</reference>
<accession>A0A1F7RR88</accession>
<gene>
    <name evidence="2" type="ORF">A2161_16045</name>
</gene>
<evidence type="ECO:0000313" key="2">
    <source>
        <dbReference type="EMBL" id="OGL44039.1"/>
    </source>
</evidence>
<keyword evidence="1" id="KW-0472">Membrane</keyword>
<evidence type="ECO:0000313" key="3">
    <source>
        <dbReference type="Proteomes" id="UP000179266"/>
    </source>
</evidence>
<name>A0A1F7RR88_9BACT</name>
<dbReference type="Proteomes" id="UP000179266">
    <property type="component" value="Unassembled WGS sequence"/>
</dbReference>
<keyword evidence="1" id="KW-1133">Transmembrane helix</keyword>
<organism evidence="2 3">
    <name type="scientific">Candidatus Schekmanbacteria bacterium RBG_13_48_7</name>
    <dbReference type="NCBI Taxonomy" id="1817878"/>
    <lineage>
        <taxon>Bacteria</taxon>
        <taxon>Candidatus Schekmaniibacteriota</taxon>
    </lineage>
</organism>
<evidence type="ECO:0000256" key="1">
    <source>
        <dbReference type="SAM" id="Phobius"/>
    </source>
</evidence>
<keyword evidence="1" id="KW-0812">Transmembrane</keyword>
<comment type="caution">
    <text evidence="2">The sequence shown here is derived from an EMBL/GenBank/DDBJ whole genome shotgun (WGS) entry which is preliminary data.</text>
</comment>
<dbReference type="EMBL" id="MGDD01000243">
    <property type="protein sequence ID" value="OGL44039.1"/>
    <property type="molecule type" value="Genomic_DNA"/>
</dbReference>
<proteinExistence type="predicted"/>
<protein>
    <submittedName>
        <fullName evidence="2">Uncharacterized protein</fullName>
    </submittedName>
</protein>
<feature type="transmembrane region" description="Helical" evidence="1">
    <location>
        <begin position="254"/>
        <end position="272"/>
    </location>
</feature>